<organism evidence="2 3">
    <name type="scientific">Fusarium oxysporum</name>
    <name type="common">Fusarium vascular wilt</name>
    <dbReference type="NCBI Taxonomy" id="5507"/>
    <lineage>
        <taxon>Eukaryota</taxon>
        <taxon>Fungi</taxon>
        <taxon>Dikarya</taxon>
        <taxon>Ascomycota</taxon>
        <taxon>Pezizomycotina</taxon>
        <taxon>Sordariomycetes</taxon>
        <taxon>Hypocreomycetidae</taxon>
        <taxon>Hypocreales</taxon>
        <taxon>Nectriaceae</taxon>
        <taxon>Fusarium</taxon>
        <taxon>Fusarium oxysporum species complex</taxon>
    </lineage>
</organism>
<dbReference type="VEuPathDB" id="FungiDB:FOC1_g10008933"/>
<dbReference type="PANTHER" id="PTHR24148:SF82">
    <property type="entry name" value="HETEROKARYON INCOMPATIBILITY DOMAIN-CONTAINING PROTEIN"/>
    <property type="match status" value="1"/>
</dbReference>
<evidence type="ECO:0000313" key="3">
    <source>
        <dbReference type="Proteomes" id="UP000219369"/>
    </source>
</evidence>
<reference evidence="3" key="1">
    <citation type="submission" date="2016-09" db="EMBL/GenBank/DDBJ databases">
        <authorList>
            <person name="Guldener U."/>
        </authorList>
    </citation>
    <scope>NUCLEOTIDE SEQUENCE [LARGE SCALE GENOMIC DNA]</scope>
    <source>
        <strain evidence="3">V64-1</strain>
    </source>
</reference>
<dbReference type="AlphaFoldDB" id="A0A2H3U0R1"/>
<evidence type="ECO:0000259" key="1">
    <source>
        <dbReference type="Pfam" id="PF06985"/>
    </source>
</evidence>
<dbReference type="Proteomes" id="UP000219369">
    <property type="component" value="Unassembled WGS sequence"/>
</dbReference>
<dbReference type="InterPro" id="IPR010730">
    <property type="entry name" value="HET"/>
</dbReference>
<dbReference type="InterPro" id="IPR052895">
    <property type="entry name" value="HetReg/Transcr_Mod"/>
</dbReference>
<dbReference type="OrthoDB" id="2157530at2759"/>
<dbReference type="VEuPathDB" id="FungiDB:HZS61_016965"/>
<gene>
    <name evidence="2" type="ORF">FRV6_11886</name>
</gene>
<name>A0A2H3U0R1_FUSOX</name>
<accession>A0A2H3U0R1</accession>
<dbReference type="Pfam" id="PF06985">
    <property type="entry name" value="HET"/>
    <property type="match status" value="1"/>
</dbReference>
<dbReference type="EMBL" id="FMJY01000007">
    <property type="protein sequence ID" value="SCO87759.1"/>
    <property type="molecule type" value="Genomic_DNA"/>
</dbReference>
<sequence length="703" mass="79771">MDIFAGPTPHKPLSPSDPSEIRLVRLYPAIFEKQPRCELVHYSLTEEENQPYIALSYTWGDPNGTKPISLNETSYPATTSLYSFLSYTQAILLTILEAVPPTLRQEYQQVSLQMLVCDILEDREFPRGFSPSSVGDIKKLVEAKLRAQLEYCLPEQPEKVDEHMEQLYRATDDPSDSHKSYLVLWIDAVCINQRDLAERSQQVRRMKDIYSHTMKLLVWLHPSDHDPKMGRAFDWMADRVDDLAICHLALKSPPEDPELREAVERTLLSEAFQGQALVSLGAITQHPWFTRAWIIQEISCASERASILVGYTPFFWADLTNLWDFCHVVSEGYSGMQRRLLDLRARNLGILQEVTDFYRAVTERPRELFDGLLNPLAQTLSMLLHQTAGAFKSTDARDVLYALLGLLGTDDLPAELAPDYTLSVLQVFQRYTIYLATKGGFIEFLDTCGKQMPGGPSWVPDWTCFRRGAVDGLAPARVPPDTVEVSADGNRLILWGVQLGKVVDVISPDSDVVNMADRGYEANDMPDNIRFSYVARAYIMLKENCKNQWAKVMTGLSSDDFDGHWIRFWAPISKERLDLDVVEFIEGNSDNWDETYGEGELQRRLCQVSEEIKRICNGRMAILDPEPWLPSGGLADILQTEKCIEKGHILCMLQGLRMPCMLCPTRGGDGFRFVSTCGHTSFSLNDPDETFYSDNIVERFTLV</sequence>
<proteinExistence type="predicted"/>
<evidence type="ECO:0000313" key="2">
    <source>
        <dbReference type="EMBL" id="SCO87759.1"/>
    </source>
</evidence>
<protein>
    <recommendedName>
        <fullName evidence="1">Heterokaryon incompatibility domain-containing protein</fullName>
    </recommendedName>
</protein>
<dbReference type="PANTHER" id="PTHR24148">
    <property type="entry name" value="ANKYRIN REPEAT DOMAIN-CONTAINING PROTEIN 39 HOMOLOG-RELATED"/>
    <property type="match status" value="1"/>
</dbReference>
<feature type="domain" description="Heterokaryon incompatibility" evidence="1">
    <location>
        <begin position="176"/>
        <end position="297"/>
    </location>
</feature>